<comment type="caution">
    <text evidence="2">The sequence shown here is derived from an EMBL/GenBank/DDBJ whole genome shotgun (WGS) entry which is preliminary data.</text>
</comment>
<gene>
    <name evidence="2" type="ORF">EDD30_1319</name>
</gene>
<sequence>MVTARACLAARVLPGLGDPSLPAAQWRALLGRSDTREVFLTREWLDAWRRSHPRGRVLPVLVLRDGVPVLLAPFFAEEGMVFFCGVGGADYLDLLGDVTDTGAVTTALATARAATAGFVGFRLHHVPDDSRTADSLSGAATVLGLDLVDEGTLAAPYVDLAADARSQRPAAHRRSLVRHERGLRRDGELSVVHDRTPTAIDLEPFFAQHVQRWADTSYPSAFTAPGRRAFFRAVAAAGAAQGWVVFTTVRWNGTAVAFHLGFDFAGSLLWYKPSFDPAYAARSPGEVLLRQLLLLAREIPGCTRFDFGIGDEAYKYRFATGVRTVRTWGLYPLEPVAR</sequence>
<dbReference type="InterPro" id="IPR016181">
    <property type="entry name" value="Acyl_CoA_acyltransferase"/>
</dbReference>
<dbReference type="Gene3D" id="3.40.630.30">
    <property type="match status" value="1"/>
</dbReference>
<evidence type="ECO:0000259" key="1">
    <source>
        <dbReference type="Pfam" id="PF13480"/>
    </source>
</evidence>
<dbReference type="EMBL" id="RJKL01000001">
    <property type="protein sequence ID" value="ROP28555.1"/>
    <property type="molecule type" value="Genomic_DNA"/>
</dbReference>
<dbReference type="Pfam" id="PF13480">
    <property type="entry name" value="Acetyltransf_6"/>
    <property type="match status" value="1"/>
</dbReference>
<dbReference type="SUPFAM" id="SSF55729">
    <property type="entry name" value="Acyl-CoA N-acyltransferases (Nat)"/>
    <property type="match status" value="1"/>
</dbReference>
<keyword evidence="2" id="KW-0808">Transferase</keyword>
<reference evidence="2 3" key="1">
    <citation type="submission" date="2018-11" db="EMBL/GenBank/DDBJ databases">
        <title>Sequencing the genomes of 1000 actinobacteria strains.</title>
        <authorList>
            <person name="Klenk H.-P."/>
        </authorList>
    </citation>
    <scope>NUCLEOTIDE SEQUENCE [LARGE SCALE GENOMIC DNA]</scope>
    <source>
        <strain evidence="2 3">DSM 43634</strain>
    </source>
</reference>
<dbReference type="GO" id="GO:0016740">
    <property type="term" value="F:transferase activity"/>
    <property type="evidence" value="ECO:0007669"/>
    <property type="project" value="UniProtKB-KW"/>
</dbReference>
<protein>
    <submittedName>
        <fullName evidence="2">CelD/BcsL family acetyltransferase involved in cellulose biosynthesis</fullName>
    </submittedName>
</protein>
<proteinExistence type="predicted"/>
<accession>A0A3N1GEC9</accession>
<dbReference type="OrthoDB" id="4700839at2"/>
<evidence type="ECO:0000313" key="2">
    <source>
        <dbReference type="EMBL" id="ROP28555.1"/>
    </source>
</evidence>
<dbReference type="InterPro" id="IPR038740">
    <property type="entry name" value="BioF2-like_GNAT_dom"/>
</dbReference>
<dbReference type="RefSeq" id="WP_084556244.1">
    <property type="nucleotide sequence ID" value="NZ_RJKL01000001.1"/>
</dbReference>
<dbReference type="Proteomes" id="UP000271683">
    <property type="component" value="Unassembled WGS sequence"/>
</dbReference>
<name>A0A3N1GEC9_9ACTN</name>
<dbReference type="AlphaFoldDB" id="A0A3N1GEC9"/>
<feature type="domain" description="BioF2-like acetyltransferase" evidence="1">
    <location>
        <begin position="172"/>
        <end position="315"/>
    </location>
</feature>
<organism evidence="2 3">
    <name type="scientific">Couchioplanes caeruleus</name>
    <dbReference type="NCBI Taxonomy" id="56438"/>
    <lineage>
        <taxon>Bacteria</taxon>
        <taxon>Bacillati</taxon>
        <taxon>Actinomycetota</taxon>
        <taxon>Actinomycetes</taxon>
        <taxon>Micromonosporales</taxon>
        <taxon>Micromonosporaceae</taxon>
        <taxon>Couchioplanes</taxon>
    </lineage>
</organism>
<evidence type="ECO:0000313" key="3">
    <source>
        <dbReference type="Proteomes" id="UP000271683"/>
    </source>
</evidence>